<dbReference type="GO" id="GO:0000049">
    <property type="term" value="F:tRNA binding"/>
    <property type="evidence" value="ECO:0007669"/>
    <property type="project" value="InterPro"/>
</dbReference>
<dbReference type="Gene3D" id="3.30.70.380">
    <property type="entry name" value="Ferrodoxin-fold anticodon-binding domain"/>
    <property type="match status" value="1"/>
</dbReference>
<dbReference type="OrthoDB" id="4457at2759"/>
<comment type="catalytic activity">
    <reaction evidence="12">
        <text>tRNA(Phe) + L-phenylalanine + ATP = L-phenylalanyl-tRNA(Phe) + AMP + diphosphate + H(+)</text>
        <dbReference type="Rhea" id="RHEA:19413"/>
        <dbReference type="Rhea" id="RHEA-COMP:9668"/>
        <dbReference type="Rhea" id="RHEA-COMP:9699"/>
        <dbReference type="ChEBI" id="CHEBI:15378"/>
        <dbReference type="ChEBI" id="CHEBI:30616"/>
        <dbReference type="ChEBI" id="CHEBI:33019"/>
        <dbReference type="ChEBI" id="CHEBI:58095"/>
        <dbReference type="ChEBI" id="CHEBI:78442"/>
        <dbReference type="ChEBI" id="CHEBI:78531"/>
        <dbReference type="ChEBI" id="CHEBI:456215"/>
        <dbReference type="EC" id="6.1.1.20"/>
    </reaction>
</comment>
<dbReference type="PROSITE" id="PS50862">
    <property type="entry name" value="AA_TRNA_LIGASE_II"/>
    <property type="match status" value="1"/>
</dbReference>
<dbReference type="EC" id="6.1.1.20" evidence="3"/>
<dbReference type="SUPFAM" id="SSF54991">
    <property type="entry name" value="Anticodon-binding domain of PheRS"/>
    <property type="match status" value="1"/>
</dbReference>
<dbReference type="InterPro" id="IPR045864">
    <property type="entry name" value="aa-tRNA-synth_II/BPL/LPL"/>
</dbReference>
<evidence type="ECO:0000256" key="6">
    <source>
        <dbReference type="ARBA" id="ARBA00022840"/>
    </source>
</evidence>
<keyword evidence="18" id="KW-1185">Reference proteome</keyword>
<dbReference type="InterPro" id="IPR005121">
    <property type="entry name" value="Fdx_antiC-bd"/>
</dbReference>
<dbReference type="InterPro" id="IPR004530">
    <property type="entry name" value="Phe-tRNA-synth_IIc_mito"/>
</dbReference>
<reference evidence="17 18" key="1">
    <citation type="journal article" date="2012" name="Genome Biol.">
        <title>Genome and low-iron response of an oceanic diatom adapted to chronic iron limitation.</title>
        <authorList>
            <person name="Lommer M."/>
            <person name="Specht M."/>
            <person name="Roy A.S."/>
            <person name="Kraemer L."/>
            <person name="Andreson R."/>
            <person name="Gutowska M.A."/>
            <person name="Wolf J."/>
            <person name="Bergner S.V."/>
            <person name="Schilhabel M.B."/>
            <person name="Klostermeier U.C."/>
            <person name="Beiko R.G."/>
            <person name="Rosenstiel P."/>
            <person name="Hippler M."/>
            <person name="Laroche J."/>
        </authorList>
    </citation>
    <scope>NUCLEOTIDE SEQUENCE [LARGE SCALE GENOMIC DNA]</scope>
    <source>
        <strain evidence="17 18">CCMP1005</strain>
    </source>
</reference>
<evidence type="ECO:0000256" key="4">
    <source>
        <dbReference type="ARBA" id="ARBA00022598"/>
    </source>
</evidence>
<dbReference type="GO" id="GO:0005524">
    <property type="term" value="F:ATP binding"/>
    <property type="evidence" value="ECO:0007669"/>
    <property type="project" value="UniProtKB-KW"/>
</dbReference>
<keyword evidence="6" id="KW-0067">ATP-binding</keyword>
<evidence type="ECO:0000256" key="2">
    <source>
        <dbReference type="ARBA" id="ARBA00008226"/>
    </source>
</evidence>
<keyword evidence="8" id="KW-0809">Transit peptide</keyword>
<evidence type="ECO:0000256" key="14">
    <source>
        <dbReference type="SAM" id="MobiDB-lite"/>
    </source>
</evidence>
<evidence type="ECO:0000313" key="18">
    <source>
        <dbReference type="Proteomes" id="UP000266841"/>
    </source>
</evidence>
<dbReference type="SMART" id="SM00896">
    <property type="entry name" value="FDX-ACB"/>
    <property type="match status" value="1"/>
</dbReference>
<dbReference type="Pfam" id="PF01409">
    <property type="entry name" value="tRNA-synt_2d"/>
    <property type="match status" value="2"/>
</dbReference>
<evidence type="ECO:0000256" key="8">
    <source>
        <dbReference type="ARBA" id="ARBA00022946"/>
    </source>
</evidence>
<dbReference type="PROSITE" id="PS51447">
    <property type="entry name" value="FDX_ACB"/>
    <property type="match status" value="1"/>
</dbReference>
<evidence type="ECO:0000256" key="13">
    <source>
        <dbReference type="ARBA" id="ARBA00057761"/>
    </source>
</evidence>
<dbReference type="OMA" id="RINYRAM"/>
<evidence type="ECO:0000259" key="16">
    <source>
        <dbReference type="PROSITE" id="PS51447"/>
    </source>
</evidence>
<evidence type="ECO:0000256" key="3">
    <source>
        <dbReference type="ARBA" id="ARBA00012814"/>
    </source>
</evidence>
<dbReference type="GO" id="GO:0005759">
    <property type="term" value="C:mitochondrial matrix"/>
    <property type="evidence" value="ECO:0007669"/>
    <property type="project" value="UniProtKB-SubCell"/>
</dbReference>
<evidence type="ECO:0000256" key="11">
    <source>
        <dbReference type="ARBA" id="ARBA00031194"/>
    </source>
</evidence>
<evidence type="ECO:0000256" key="7">
    <source>
        <dbReference type="ARBA" id="ARBA00022917"/>
    </source>
</evidence>
<keyword evidence="9" id="KW-0496">Mitochondrion</keyword>
<keyword evidence="4" id="KW-0436">Ligase</keyword>
<keyword evidence="7" id="KW-0648">Protein biosynthesis</keyword>
<dbReference type="SUPFAM" id="SSF55681">
    <property type="entry name" value="Class II aaRS and biotin synthetases"/>
    <property type="match status" value="1"/>
</dbReference>
<dbReference type="CDD" id="cd00496">
    <property type="entry name" value="PheRS_alpha_core"/>
    <property type="match status" value="1"/>
</dbReference>
<dbReference type="eggNOG" id="KOG2783">
    <property type="taxonomic scope" value="Eukaryota"/>
</dbReference>
<gene>
    <name evidence="17" type="ORF">THAOC_32402</name>
</gene>
<evidence type="ECO:0000256" key="12">
    <source>
        <dbReference type="ARBA" id="ARBA00049255"/>
    </source>
</evidence>
<organism evidence="17 18">
    <name type="scientific">Thalassiosira oceanica</name>
    <name type="common">Marine diatom</name>
    <dbReference type="NCBI Taxonomy" id="159749"/>
    <lineage>
        <taxon>Eukaryota</taxon>
        <taxon>Sar</taxon>
        <taxon>Stramenopiles</taxon>
        <taxon>Ochrophyta</taxon>
        <taxon>Bacillariophyta</taxon>
        <taxon>Coscinodiscophyceae</taxon>
        <taxon>Thalassiosirophycidae</taxon>
        <taxon>Thalassiosirales</taxon>
        <taxon>Thalassiosiraceae</taxon>
        <taxon>Thalassiosira</taxon>
    </lineage>
</organism>
<accession>K0R640</accession>
<feature type="domain" description="FDX-ACB" evidence="16">
    <location>
        <begin position="367"/>
        <end position="461"/>
    </location>
</feature>
<comment type="caution">
    <text evidence="17">The sequence shown here is derived from an EMBL/GenBank/DDBJ whole genome shotgun (WGS) entry which is preliminary data.</text>
</comment>
<feature type="domain" description="Aminoacyl-transfer RNA synthetases class-II family profile" evidence="15">
    <location>
        <begin position="202"/>
        <end position="370"/>
    </location>
</feature>
<dbReference type="EMBL" id="AGNL01045440">
    <property type="protein sequence ID" value="EJK48773.1"/>
    <property type="molecule type" value="Genomic_DNA"/>
</dbReference>
<dbReference type="GO" id="GO:0006432">
    <property type="term" value="P:phenylalanyl-tRNA aminoacylation"/>
    <property type="evidence" value="ECO:0007669"/>
    <property type="project" value="InterPro"/>
</dbReference>
<keyword evidence="10" id="KW-0030">Aminoacyl-tRNA synthetase</keyword>
<evidence type="ECO:0000259" key="15">
    <source>
        <dbReference type="PROSITE" id="PS50862"/>
    </source>
</evidence>
<comment type="similarity">
    <text evidence="2">Belongs to the class-II aminoacyl-tRNA synthetase family.</text>
</comment>
<name>K0R640_THAOC</name>
<dbReference type="Gene3D" id="3.30.930.10">
    <property type="entry name" value="Bira Bifunctional Protein, Domain 2"/>
    <property type="match status" value="1"/>
</dbReference>
<keyword evidence="5" id="KW-0547">Nucleotide-binding</keyword>
<dbReference type="PANTHER" id="PTHR11538:SF41">
    <property type="entry name" value="PHENYLALANINE--TRNA LIGASE, MITOCHONDRIAL"/>
    <property type="match status" value="1"/>
</dbReference>
<dbReference type="PANTHER" id="PTHR11538">
    <property type="entry name" value="PHENYLALANYL-TRNA SYNTHETASE"/>
    <property type="match status" value="1"/>
</dbReference>
<dbReference type="NCBIfam" id="TIGR00469">
    <property type="entry name" value="pheS_mito"/>
    <property type="match status" value="1"/>
</dbReference>
<dbReference type="FunFam" id="3.30.930.10:FF:000053">
    <property type="entry name" value="Phenylalanyl-tRNA synthetase mitochondrial"/>
    <property type="match status" value="1"/>
</dbReference>
<dbReference type="GO" id="GO:0004826">
    <property type="term" value="F:phenylalanine-tRNA ligase activity"/>
    <property type="evidence" value="ECO:0007669"/>
    <property type="project" value="UniProtKB-EC"/>
</dbReference>
<dbReference type="FunFam" id="3.30.70.380:FF:000002">
    <property type="entry name" value="phenylalanine--tRNA ligase, mitochondrial"/>
    <property type="match status" value="1"/>
</dbReference>
<feature type="region of interest" description="Disordered" evidence="14">
    <location>
        <begin position="61"/>
        <end position="80"/>
    </location>
</feature>
<comment type="subcellular location">
    <subcellularLocation>
        <location evidence="1">Mitochondrion matrix</location>
    </subcellularLocation>
</comment>
<evidence type="ECO:0000313" key="17">
    <source>
        <dbReference type="EMBL" id="EJK48773.1"/>
    </source>
</evidence>
<dbReference type="InterPro" id="IPR036690">
    <property type="entry name" value="Fdx_antiC-bd_sf"/>
</dbReference>
<dbReference type="AlphaFoldDB" id="K0R640"/>
<dbReference type="InterPro" id="IPR006195">
    <property type="entry name" value="aa-tRNA-synth_II"/>
</dbReference>
<dbReference type="Pfam" id="PF03147">
    <property type="entry name" value="FDX-ACB"/>
    <property type="match status" value="1"/>
</dbReference>
<evidence type="ECO:0000256" key="10">
    <source>
        <dbReference type="ARBA" id="ARBA00023146"/>
    </source>
</evidence>
<comment type="function">
    <text evidence="13">Is responsible for the charging of tRNA(Phe) with phenylalanine in mitochondrial translation.</text>
</comment>
<proteinExistence type="inferred from homology"/>
<evidence type="ECO:0000256" key="9">
    <source>
        <dbReference type="ARBA" id="ARBA00023128"/>
    </source>
</evidence>
<protein>
    <recommendedName>
        <fullName evidence="3">phenylalanine--tRNA ligase</fullName>
        <ecNumber evidence="3">6.1.1.20</ecNumber>
    </recommendedName>
    <alternativeName>
        <fullName evidence="11">Phenylalanyl-tRNA synthetase</fullName>
    </alternativeName>
</protein>
<sequence length="461" mass="52746">MILASRRTATRISSWFCGIGGLPASTSSRADETHHNQHGCNTRKRESSAFVNNLLCRCASNRPPSRRSRQSSSDSTGKYADPLRYLQPQHESNNITPHIASLVGRELYLDASHPLGIIRSKIQDYFASLEKTTGTAYDIFDAEDPIVTSQQCFDDLLIPEDHPGRLPSDTYYLTDSRLLRTHTSAHQSQHLRSGSEAFLCCGDVYRRDEIDSTHYPAFHQMEGVKLMTQQSVSGADGLSGDDWLRSPECKMIESDLKATLEGLMDHLFGETEKKWSEDYFPFTQPSFELEIYHNDEWMEVLGCGVIHERVLELSNRPDRRGWAFGLGLERLAMILFDIPDIRLFWTDDERFHSQFKEGEIVTFKAYSKYPPVYKDIAFWISGDEANSFIENDFFDLVRSTAGDLVEKIELVDSFTHPKTGRSSRCYRIHYRSMDRSLTNEEIDVLQFQLRDACPSLGCELR</sequence>
<evidence type="ECO:0000256" key="1">
    <source>
        <dbReference type="ARBA" id="ARBA00004305"/>
    </source>
</evidence>
<dbReference type="InterPro" id="IPR002319">
    <property type="entry name" value="Phenylalanyl-tRNA_Synthase"/>
</dbReference>
<dbReference type="Proteomes" id="UP000266841">
    <property type="component" value="Unassembled WGS sequence"/>
</dbReference>
<evidence type="ECO:0000256" key="5">
    <source>
        <dbReference type="ARBA" id="ARBA00022741"/>
    </source>
</evidence>